<keyword evidence="1" id="KW-0732">Signal</keyword>
<evidence type="ECO:0000256" key="1">
    <source>
        <dbReference type="SAM" id="SignalP"/>
    </source>
</evidence>
<dbReference type="InterPro" id="IPR035896">
    <property type="entry name" value="AN1-like_Znf"/>
</dbReference>
<proteinExistence type="predicted"/>
<reference evidence="2" key="1">
    <citation type="submission" date="2018-02" db="EMBL/GenBank/DDBJ databases">
        <title>Rhizophora mucronata_Transcriptome.</title>
        <authorList>
            <person name="Meera S.P."/>
            <person name="Sreeshan A."/>
            <person name="Augustine A."/>
        </authorList>
    </citation>
    <scope>NUCLEOTIDE SEQUENCE</scope>
    <source>
        <tissue evidence="2">Leaf</tissue>
    </source>
</reference>
<dbReference type="AlphaFoldDB" id="A0A2P2NAY7"/>
<name>A0A2P2NAY7_RHIMU</name>
<dbReference type="EMBL" id="GGEC01059155">
    <property type="protein sequence ID" value="MBX39639.1"/>
    <property type="molecule type" value="Transcribed_RNA"/>
</dbReference>
<dbReference type="SUPFAM" id="SSF118310">
    <property type="entry name" value="AN1-like Zinc finger"/>
    <property type="match status" value="1"/>
</dbReference>
<organism evidence="2">
    <name type="scientific">Rhizophora mucronata</name>
    <name type="common">Asiatic mangrove</name>
    <dbReference type="NCBI Taxonomy" id="61149"/>
    <lineage>
        <taxon>Eukaryota</taxon>
        <taxon>Viridiplantae</taxon>
        <taxon>Streptophyta</taxon>
        <taxon>Embryophyta</taxon>
        <taxon>Tracheophyta</taxon>
        <taxon>Spermatophyta</taxon>
        <taxon>Magnoliopsida</taxon>
        <taxon>eudicotyledons</taxon>
        <taxon>Gunneridae</taxon>
        <taxon>Pentapetalae</taxon>
        <taxon>rosids</taxon>
        <taxon>fabids</taxon>
        <taxon>Malpighiales</taxon>
        <taxon>Rhizophoraceae</taxon>
        <taxon>Rhizophora</taxon>
    </lineage>
</organism>
<protein>
    <submittedName>
        <fullName evidence="2">Disease resistance protein RGA2-like</fullName>
    </submittedName>
</protein>
<evidence type="ECO:0000313" key="2">
    <source>
        <dbReference type="EMBL" id="MBX39639.1"/>
    </source>
</evidence>
<accession>A0A2P2NAY7</accession>
<feature type="chain" id="PRO_5015169777" evidence="1">
    <location>
        <begin position="24"/>
        <end position="46"/>
    </location>
</feature>
<sequence length="46" mass="5590">MALHLAYFIAIIVFWLWCQKCRQTFCVKHRYWTLLIVPVSAYKTVK</sequence>
<feature type="signal peptide" evidence="1">
    <location>
        <begin position="1"/>
        <end position="23"/>
    </location>
</feature>